<evidence type="ECO:0000256" key="2">
    <source>
        <dbReference type="ARBA" id="ARBA00008017"/>
    </source>
</evidence>
<dbReference type="Pfam" id="PF21082">
    <property type="entry name" value="MS_channel_3rd"/>
    <property type="match status" value="1"/>
</dbReference>
<evidence type="ECO:0000256" key="7">
    <source>
        <dbReference type="SAM" id="Phobius"/>
    </source>
</evidence>
<dbReference type="SUPFAM" id="SSF82861">
    <property type="entry name" value="Mechanosensitive channel protein MscS (YggB), transmembrane region"/>
    <property type="match status" value="1"/>
</dbReference>
<dbReference type="AlphaFoldDB" id="A0A2W1N4L0"/>
<keyword evidence="6 7" id="KW-0472">Membrane</keyword>
<evidence type="ECO:0000256" key="5">
    <source>
        <dbReference type="ARBA" id="ARBA00022989"/>
    </source>
</evidence>
<keyword evidence="5 7" id="KW-1133">Transmembrane helix</keyword>
<name>A0A2W1N4L0_9FLAO</name>
<dbReference type="PANTHER" id="PTHR30347:SF1">
    <property type="entry name" value="MECHANOSENSITIVE CHANNEL MSCK"/>
    <property type="match status" value="1"/>
</dbReference>
<dbReference type="InterPro" id="IPR052702">
    <property type="entry name" value="MscS-like_channel"/>
</dbReference>
<protein>
    <recommendedName>
        <fullName evidence="12">Mechanosensitive ion channel protein MscS</fullName>
    </recommendedName>
</protein>
<feature type="domain" description="Mechanosensitive ion channel MscS" evidence="8">
    <location>
        <begin position="107"/>
        <end position="174"/>
    </location>
</feature>
<reference evidence="10 11" key="1">
    <citation type="submission" date="2018-06" db="EMBL/GenBank/DDBJ databases">
        <title>The draft genome sequence of Crocinitomix sp. SM1701.</title>
        <authorList>
            <person name="Zhang X."/>
        </authorList>
    </citation>
    <scope>NUCLEOTIDE SEQUENCE [LARGE SCALE GENOMIC DNA]</scope>
    <source>
        <strain evidence="10 11">SM1701</strain>
    </source>
</reference>
<dbReference type="EMBL" id="QKSB01000001">
    <property type="protein sequence ID" value="PZE18754.1"/>
    <property type="molecule type" value="Genomic_DNA"/>
</dbReference>
<dbReference type="OrthoDB" id="9809206at2"/>
<keyword evidence="4 7" id="KW-0812">Transmembrane</keyword>
<dbReference type="SUPFAM" id="SSF82689">
    <property type="entry name" value="Mechanosensitive channel protein MscS (YggB), C-terminal domain"/>
    <property type="match status" value="1"/>
</dbReference>
<comment type="similarity">
    <text evidence="2">Belongs to the MscS (TC 1.A.23) family.</text>
</comment>
<evidence type="ECO:0000256" key="4">
    <source>
        <dbReference type="ARBA" id="ARBA00022692"/>
    </source>
</evidence>
<evidence type="ECO:0000313" key="11">
    <source>
        <dbReference type="Proteomes" id="UP000249248"/>
    </source>
</evidence>
<dbReference type="InterPro" id="IPR010920">
    <property type="entry name" value="LSM_dom_sf"/>
</dbReference>
<evidence type="ECO:0000259" key="9">
    <source>
        <dbReference type="Pfam" id="PF21082"/>
    </source>
</evidence>
<dbReference type="InterPro" id="IPR023408">
    <property type="entry name" value="MscS_beta-dom_sf"/>
</dbReference>
<dbReference type="InterPro" id="IPR049278">
    <property type="entry name" value="MS_channel_C"/>
</dbReference>
<dbReference type="SUPFAM" id="SSF50182">
    <property type="entry name" value="Sm-like ribonucleoproteins"/>
    <property type="match status" value="1"/>
</dbReference>
<dbReference type="InterPro" id="IPR011014">
    <property type="entry name" value="MscS_channel_TM-2"/>
</dbReference>
<proteinExistence type="inferred from homology"/>
<dbReference type="Gene3D" id="2.30.30.60">
    <property type="match status" value="1"/>
</dbReference>
<dbReference type="RefSeq" id="WP_111061655.1">
    <property type="nucleotide sequence ID" value="NZ_JBHUCU010000007.1"/>
</dbReference>
<evidence type="ECO:0000259" key="8">
    <source>
        <dbReference type="Pfam" id="PF00924"/>
    </source>
</evidence>
<dbReference type="GO" id="GO:0008381">
    <property type="term" value="F:mechanosensitive monoatomic ion channel activity"/>
    <property type="evidence" value="ECO:0007669"/>
    <property type="project" value="UniProtKB-ARBA"/>
</dbReference>
<evidence type="ECO:0008006" key="12">
    <source>
        <dbReference type="Google" id="ProtNLM"/>
    </source>
</evidence>
<dbReference type="PANTHER" id="PTHR30347">
    <property type="entry name" value="POTASSIUM CHANNEL RELATED"/>
    <property type="match status" value="1"/>
</dbReference>
<sequence length="282" mass="32132">MNPIKDILEFSLIHYKSLNITVGSIVLTVIIYLMAKLVLFLVKRIMVRVLEKTEHEKGRSVALFQIFRYFIWFAFFAIILRVIGIELTFLVASSAALMVGVGLGLQNVFNDFVSGIIILFEGSVIKGDIITVDDMIGEVKIIKIRTSEILTRNNITIIVPNHKLVIDNIINWSHLNKSPRFVLKLGVAYGSPTKKVKEILLEQVSRNAEIDKQPKPFVRFNDFGDSSLDFEVFFWSENIFRIDDVLSDLRFEIDDAFRAEGITIPFPQRDLHIVSGVDKLNS</sequence>
<feature type="transmembrane region" description="Helical" evidence="7">
    <location>
        <begin position="20"/>
        <end position="42"/>
    </location>
</feature>
<dbReference type="InterPro" id="IPR006685">
    <property type="entry name" value="MscS_channel_2nd"/>
</dbReference>
<evidence type="ECO:0000256" key="3">
    <source>
        <dbReference type="ARBA" id="ARBA00022475"/>
    </source>
</evidence>
<evidence type="ECO:0000256" key="1">
    <source>
        <dbReference type="ARBA" id="ARBA00004651"/>
    </source>
</evidence>
<comment type="subcellular location">
    <subcellularLocation>
        <location evidence="1">Cell membrane</location>
        <topology evidence="1">Multi-pass membrane protein</topology>
    </subcellularLocation>
</comment>
<comment type="caution">
    <text evidence="10">The sequence shown here is derived from an EMBL/GenBank/DDBJ whole genome shotgun (WGS) entry which is preliminary data.</text>
</comment>
<feature type="transmembrane region" description="Helical" evidence="7">
    <location>
        <begin position="62"/>
        <end position="83"/>
    </location>
</feature>
<evidence type="ECO:0000313" key="10">
    <source>
        <dbReference type="EMBL" id="PZE18754.1"/>
    </source>
</evidence>
<keyword evidence="11" id="KW-1185">Reference proteome</keyword>
<feature type="domain" description="Mechanosensitive ion channel MscS C-terminal" evidence="9">
    <location>
        <begin position="182"/>
        <end position="264"/>
    </location>
</feature>
<keyword evidence="3" id="KW-1003">Cell membrane</keyword>
<dbReference type="Gene3D" id="3.30.70.100">
    <property type="match status" value="1"/>
</dbReference>
<evidence type="ECO:0000256" key="6">
    <source>
        <dbReference type="ARBA" id="ARBA00023136"/>
    </source>
</evidence>
<accession>A0A2W1N4L0</accession>
<dbReference type="Gene3D" id="1.10.287.1260">
    <property type="match status" value="1"/>
</dbReference>
<gene>
    <name evidence="10" type="ORF">DNU06_02695</name>
</gene>
<organism evidence="10 11">
    <name type="scientific">Putridiphycobacter roseus</name>
    <dbReference type="NCBI Taxonomy" id="2219161"/>
    <lineage>
        <taxon>Bacteria</taxon>
        <taxon>Pseudomonadati</taxon>
        <taxon>Bacteroidota</taxon>
        <taxon>Flavobacteriia</taxon>
        <taxon>Flavobacteriales</taxon>
        <taxon>Crocinitomicaceae</taxon>
        <taxon>Putridiphycobacter</taxon>
    </lineage>
</organism>
<dbReference type="InterPro" id="IPR011066">
    <property type="entry name" value="MscS_channel_C_sf"/>
</dbReference>
<dbReference type="GO" id="GO:0005886">
    <property type="term" value="C:plasma membrane"/>
    <property type="evidence" value="ECO:0007669"/>
    <property type="project" value="UniProtKB-SubCell"/>
</dbReference>
<dbReference type="Proteomes" id="UP000249248">
    <property type="component" value="Unassembled WGS sequence"/>
</dbReference>
<dbReference type="Pfam" id="PF00924">
    <property type="entry name" value="MS_channel_2nd"/>
    <property type="match status" value="1"/>
</dbReference>